<dbReference type="Proteomes" id="UP000756346">
    <property type="component" value="Unassembled WGS sequence"/>
</dbReference>
<dbReference type="AlphaFoldDB" id="A0A9P9BPL7"/>
<dbReference type="OrthoDB" id="4765944at2759"/>
<evidence type="ECO:0000313" key="1">
    <source>
        <dbReference type="EMBL" id="KAH7024686.1"/>
    </source>
</evidence>
<sequence>MILTHLPNKQGIEPETLRQYPDADLSWCFDFLHAHCRLEGPNEDEELGIRDIQDWSLETYGDPWLCMHFTMHGFGQPDDSTPQEHPPAAGLRRSRRQIHTRYAGTFYEWRTTIAVRLATTKDKHGRVAESTEDCNVVGFTLDDGAHERWGWQDGDWSDKTLVCPDEARGVAVFQRLLWHKFSWWHGSWKCLLTSLRRVMDIEDEHLATDNETFDRLMHDNDASTKSKQYFTIMKLTRTFRRHMAVTPRNLAIMREYWTCTFPGHASDTPTRFSQPTQQAINRNWDNLEAHLAKLHKDLVDATREIEAEARESWRDVSLT</sequence>
<dbReference type="EMBL" id="JAGTJQ010000009">
    <property type="protein sequence ID" value="KAH7024686.1"/>
    <property type="molecule type" value="Genomic_DNA"/>
</dbReference>
<protein>
    <submittedName>
        <fullName evidence="1">Uncharacterized protein</fullName>
    </submittedName>
</protein>
<proteinExistence type="predicted"/>
<dbReference type="GeneID" id="70178243"/>
<organism evidence="1 2">
    <name type="scientific">Microdochium trichocladiopsis</name>
    <dbReference type="NCBI Taxonomy" id="1682393"/>
    <lineage>
        <taxon>Eukaryota</taxon>
        <taxon>Fungi</taxon>
        <taxon>Dikarya</taxon>
        <taxon>Ascomycota</taxon>
        <taxon>Pezizomycotina</taxon>
        <taxon>Sordariomycetes</taxon>
        <taxon>Xylariomycetidae</taxon>
        <taxon>Xylariales</taxon>
        <taxon>Microdochiaceae</taxon>
        <taxon>Microdochium</taxon>
    </lineage>
</organism>
<reference evidence="1" key="1">
    <citation type="journal article" date="2021" name="Nat. Commun.">
        <title>Genetic determinants of endophytism in the Arabidopsis root mycobiome.</title>
        <authorList>
            <person name="Mesny F."/>
            <person name="Miyauchi S."/>
            <person name="Thiergart T."/>
            <person name="Pickel B."/>
            <person name="Atanasova L."/>
            <person name="Karlsson M."/>
            <person name="Huettel B."/>
            <person name="Barry K.W."/>
            <person name="Haridas S."/>
            <person name="Chen C."/>
            <person name="Bauer D."/>
            <person name="Andreopoulos W."/>
            <person name="Pangilinan J."/>
            <person name="LaButti K."/>
            <person name="Riley R."/>
            <person name="Lipzen A."/>
            <person name="Clum A."/>
            <person name="Drula E."/>
            <person name="Henrissat B."/>
            <person name="Kohler A."/>
            <person name="Grigoriev I.V."/>
            <person name="Martin F.M."/>
            <person name="Hacquard S."/>
        </authorList>
    </citation>
    <scope>NUCLEOTIDE SEQUENCE</scope>
    <source>
        <strain evidence="1">MPI-CAGE-CH-0230</strain>
    </source>
</reference>
<keyword evidence="2" id="KW-1185">Reference proteome</keyword>
<dbReference type="RefSeq" id="XP_046008234.1">
    <property type="nucleotide sequence ID" value="XM_046148697.1"/>
</dbReference>
<name>A0A9P9BPL7_9PEZI</name>
<gene>
    <name evidence="1" type="ORF">B0I36DRAFT_163709</name>
</gene>
<comment type="caution">
    <text evidence="1">The sequence shown here is derived from an EMBL/GenBank/DDBJ whole genome shotgun (WGS) entry which is preliminary data.</text>
</comment>
<accession>A0A9P9BPL7</accession>
<evidence type="ECO:0000313" key="2">
    <source>
        <dbReference type="Proteomes" id="UP000756346"/>
    </source>
</evidence>